<dbReference type="AlphaFoldDB" id="A0AAD9QZ19"/>
<reference evidence="13" key="2">
    <citation type="journal article" date="2023" name="Science">
        <title>Genomic signatures of disease resistance in endangered staghorn corals.</title>
        <authorList>
            <person name="Vollmer S.V."/>
            <person name="Selwyn J.D."/>
            <person name="Despard B.A."/>
            <person name="Roesel C.L."/>
        </authorList>
    </citation>
    <scope>NUCLEOTIDE SEQUENCE</scope>
    <source>
        <strain evidence="13">K2</strain>
    </source>
</reference>
<dbReference type="EMBL" id="JARQWQ010000009">
    <property type="protein sequence ID" value="KAK2569967.1"/>
    <property type="molecule type" value="Genomic_DNA"/>
</dbReference>
<evidence type="ECO:0000256" key="9">
    <source>
        <dbReference type="ARBA" id="ARBA00023065"/>
    </source>
</evidence>
<organism evidence="13 14">
    <name type="scientific">Acropora cervicornis</name>
    <name type="common">Staghorn coral</name>
    <dbReference type="NCBI Taxonomy" id="6130"/>
    <lineage>
        <taxon>Eukaryota</taxon>
        <taxon>Metazoa</taxon>
        <taxon>Cnidaria</taxon>
        <taxon>Anthozoa</taxon>
        <taxon>Hexacorallia</taxon>
        <taxon>Scleractinia</taxon>
        <taxon>Astrocoeniina</taxon>
        <taxon>Acroporidae</taxon>
        <taxon>Acropora</taxon>
    </lineage>
</organism>
<reference evidence="13" key="1">
    <citation type="journal article" date="2023" name="G3 (Bethesda)">
        <title>Whole genome assembly and annotation of the endangered Caribbean coral Acropora cervicornis.</title>
        <authorList>
            <person name="Selwyn J.D."/>
            <person name="Vollmer S.V."/>
        </authorList>
    </citation>
    <scope>NUCLEOTIDE SEQUENCE</scope>
    <source>
        <strain evidence="13">K2</strain>
    </source>
</reference>
<proteinExistence type="inferred from homology"/>
<evidence type="ECO:0000256" key="10">
    <source>
        <dbReference type="ARBA" id="ARBA00023136"/>
    </source>
</evidence>
<gene>
    <name evidence="13" type="ORF">P5673_005828</name>
</gene>
<name>A0AAD9QZ19_ACRCE</name>
<feature type="transmembrane region" description="Helical" evidence="12">
    <location>
        <begin position="173"/>
        <end position="191"/>
    </location>
</feature>
<keyword evidence="14" id="KW-1185">Reference proteome</keyword>
<dbReference type="PANTHER" id="PTHR12454">
    <property type="entry name" value="TRIMERIC INTRACELLULAR CATION CHANNEL"/>
    <property type="match status" value="1"/>
</dbReference>
<feature type="transmembrane region" description="Helical" evidence="12">
    <location>
        <begin position="16"/>
        <end position="35"/>
    </location>
</feature>
<evidence type="ECO:0000256" key="2">
    <source>
        <dbReference type="ARBA" id="ARBA00005766"/>
    </source>
</evidence>
<comment type="subcellular location">
    <subcellularLocation>
        <location evidence="1">Endomembrane system</location>
        <topology evidence="1">Multi-pass membrane protein</topology>
    </subcellularLocation>
</comment>
<comment type="similarity">
    <text evidence="2">Belongs to the TMEM38 family.</text>
</comment>
<dbReference type="GO" id="GO:0005267">
    <property type="term" value="F:potassium channel activity"/>
    <property type="evidence" value="ECO:0007669"/>
    <property type="project" value="UniProtKB-KW"/>
</dbReference>
<keyword evidence="4" id="KW-0633">Potassium transport</keyword>
<dbReference type="InterPro" id="IPR007866">
    <property type="entry name" value="TRIC_channel"/>
</dbReference>
<evidence type="ECO:0000256" key="12">
    <source>
        <dbReference type="SAM" id="Phobius"/>
    </source>
</evidence>
<evidence type="ECO:0000256" key="5">
    <source>
        <dbReference type="ARBA" id="ARBA00022692"/>
    </source>
</evidence>
<comment type="caution">
    <text evidence="13">The sequence shown here is derived from an EMBL/GenBank/DDBJ whole genome shotgun (WGS) entry which is preliminary data.</text>
</comment>
<dbReference type="GO" id="GO:0042802">
    <property type="term" value="F:identical protein binding"/>
    <property type="evidence" value="ECO:0007669"/>
    <property type="project" value="InterPro"/>
</dbReference>
<keyword evidence="5 12" id="KW-0812">Transmembrane</keyword>
<evidence type="ECO:0000256" key="4">
    <source>
        <dbReference type="ARBA" id="ARBA00022538"/>
    </source>
</evidence>
<keyword evidence="11" id="KW-0407">Ion channel</keyword>
<dbReference type="PANTHER" id="PTHR12454:SF11">
    <property type="entry name" value="GH25683P"/>
    <property type="match status" value="1"/>
</dbReference>
<evidence type="ECO:0000256" key="7">
    <source>
        <dbReference type="ARBA" id="ARBA00022958"/>
    </source>
</evidence>
<evidence type="ECO:0000256" key="3">
    <source>
        <dbReference type="ARBA" id="ARBA00022448"/>
    </source>
</evidence>
<keyword evidence="6" id="KW-0631">Potassium channel</keyword>
<keyword evidence="7" id="KW-0630">Potassium</keyword>
<evidence type="ECO:0000256" key="11">
    <source>
        <dbReference type="ARBA" id="ARBA00023303"/>
    </source>
</evidence>
<evidence type="ECO:0000313" key="14">
    <source>
        <dbReference type="Proteomes" id="UP001249851"/>
    </source>
</evidence>
<dbReference type="GO" id="GO:0012505">
    <property type="term" value="C:endomembrane system"/>
    <property type="evidence" value="ECO:0007669"/>
    <property type="project" value="UniProtKB-SubCell"/>
</dbReference>
<dbReference type="Pfam" id="PF05197">
    <property type="entry name" value="TRIC"/>
    <property type="match status" value="1"/>
</dbReference>
<keyword evidence="10 12" id="KW-0472">Membrane</keyword>
<sequence>MEGDSMSFAYAHPMSCWVSSVLSCFAGTMVANFLLGNSLIVPLSDIQQIAILTLIWYLVFFCPLDLFTKIFVLKPFWLVLLVLKEVYRAKSILKGVEMASPNYSDAWLVMIAIGTAKGAGSRLIRPVVKLVQGKVEPANEALYPSFITKLSIVGSTFIIMAQKGMLHFSTSEVLLCIACIGSVLQVVMYLTSAGDPFVYLEKAVAAVLFRKPKEKANTSDSKKKKE</sequence>
<accession>A0AAD9QZ19</accession>
<dbReference type="GO" id="GO:0016020">
    <property type="term" value="C:membrane"/>
    <property type="evidence" value="ECO:0007669"/>
    <property type="project" value="InterPro"/>
</dbReference>
<protein>
    <submittedName>
        <fullName evidence="13">Trimeric intracellular cation channel type 1B.1</fullName>
    </submittedName>
</protein>
<keyword evidence="8 12" id="KW-1133">Transmembrane helix</keyword>
<keyword evidence="3" id="KW-0813">Transport</keyword>
<evidence type="ECO:0000256" key="8">
    <source>
        <dbReference type="ARBA" id="ARBA00022989"/>
    </source>
</evidence>
<evidence type="ECO:0000256" key="1">
    <source>
        <dbReference type="ARBA" id="ARBA00004127"/>
    </source>
</evidence>
<feature type="transmembrane region" description="Helical" evidence="12">
    <location>
        <begin position="55"/>
        <end position="83"/>
    </location>
</feature>
<keyword evidence="9" id="KW-0406">Ion transport</keyword>
<evidence type="ECO:0000313" key="13">
    <source>
        <dbReference type="EMBL" id="KAK2569967.1"/>
    </source>
</evidence>
<dbReference type="Proteomes" id="UP001249851">
    <property type="component" value="Unassembled WGS sequence"/>
</dbReference>
<evidence type="ECO:0000256" key="6">
    <source>
        <dbReference type="ARBA" id="ARBA00022826"/>
    </source>
</evidence>